<gene>
    <name evidence="2" type="ORF">EVAR_45517_1</name>
</gene>
<evidence type="ECO:0000313" key="3">
    <source>
        <dbReference type="Proteomes" id="UP000299102"/>
    </source>
</evidence>
<dbReference type="AlphaFoldDB" id="A0A4C1XAP2"/>
<accession>A0A4C1XAP2</accession>
<organism evidence="2 3">
    <name type="scientific">Eumeta variegata</name>
    <name type="common">Bagworm moth</name>
    <name type="synonym">Eumeta japonica</name>
    <dbReference type="NCBI Taxonomy" id="151549"/>
    <lineage>
        <taxon>Eukaryota</taxon>
        <taxon>Metazoa</taxon>
        <taxon>Ecdysozoa</taxon>
        <taxon>Arthropoda</taxon>
        <taxon>Hexapoda</taxon>
        <taxon>Insecta</taxon>
        <taxon>Pterygota</taxon>
        <taxon>Neoptera</taxon>
        <taxon>Endopterygota</taxon>
        <taxon>Lepidoptera</taxon>
        <taxon>Glossata</taxon>
        <taxon>Ditrysia</taxon>
        <taxon>Tineoidea</taxon>
        <taxon>Psychidae</taxon>
        <taxon>Oiketicinae</taxon>
        <taxon>Eumeta</taxon>
    </lineage>
</organism>
<evidence type="ECO:0000313" key="2">
    <source>
        <dbReference type="EMBL" id="GBP59337.1"/>
    </source>
</evidence>
<feature type="region of interest" description="Disordered" evidence="1">
    <location>
        <begin position="15"/>
        <end position="58"/>
    </location>
</feature>
<keyword evidence="3" id="KW-1185">Reference proteome</keyword>
<feature type="compositionally biased region" description="Gly residues" evidence="1">
    <location>
        <begin position="99"/>
        <end position="109"/>
    </location>
</feature>
<sequence>MTCFIRDEVSKETIPSQKATLRGSRRVRADAHASTRGRRAHTDHPRPRAAPRPRRRRARQFIIHRCRVTMLWYKFHVRHVNSETWRATARAGGVRLSDGDGGGGAGRGGVPVSNRSRLYFTSPGGLPDK</sequence>
<proteinExistence type="predicted"/>
<evidence type="ECO:0000256" key="1">
    <source>
        <dbReference type="SAM" id="MobiDB-lite"/>
    </source>
</evidence>
<comment type="caution">
    <text evidence="2">The sequence shown here is derived from an EMBL/GenBank/DDBJ whole genome shotgun (WGS) entry which is preliminary data.</text>
</comment>
<feature type="compositionally biased region" description="Basic residues" evidence="1">
    <location>
        <begin position="47"/>
        <end position="58"/>
    </location>
</feature>
<reference evidence="2 3" key="1">
    <citation type="journal article" date="2019" name="Commun. Biol.">
        <title>The bagworm genome reveals a unique fibroin gene that provides high tensile strength.</title>
        <authorList>
            <person name="Kono N."/>
            <person name="Nakamura H."/>
            <person name="Ohtoshi R."/>
            <person name="Tomita M."/>
            <person name="Numata K."/>
            <person name="Arakawa K."/>
        </authorList>
    </citation>
    <scope>NUCLEOTIDE SEQUENCE [LARGE SCALE GENOMIC DNA]</scope>
</reference>
<dbReference type="Proteomes" id="UP000299102">
    <property type="component" value="Unassembled WGS sequence"/>
</dbReference>
<feature type="region of interest" description="Disordered" evidence="1">
    <location>
        <begin position="92"/>
        <end position="129"/>
    </location>
</feature>
<name>A0A4C1XAP2_EUMVA</name>
<dbReference type="EMBL" id="BGZK01000759">
    <property type="protein sequence ID" value="GBP59337.1"/>
    <property type="molecule type" value="Genomic_DNA"/>
</dbReference>
<protein>
    <submittedName>
        <fullName evidence="2">Uncharacterized protein</fullName>
    </submittedName>
</protein>